<accession>A0ABV6E3F9</accession>
<proteinExistence type="predicted"/>
<comment type="caution">
    <text evidence="2">The sequence shown here is derived from an EMBL/GenBank/DDBJ whole genome shotgun (WGS) entry which is preliminary data.</text>
</comment>
<evidence type="ECO:0000313" key="2">
    <source>
        <dbReference type="EMBL" id="MFC0223501.1"/>
    </source>
</evidence>
<dbReference type="Pfam" id="PF14016">
    <property type="entry name" value="DUF4232"/>
    <property type="match status" value="1"/>
</dbReference>
<gene>
    <name evidence="2" type="ORF">ACFFJG_13515</name>
</gene>
<evidence type="ECO:0000313" key="3">
    <source>
        <dbReference type="Proteomes" id="UP001589698"/>
    </source>
</evidence>
<protein>
    <submittedName>
        <fullName evidence="2">DUF4232 domain-containing protein</fullName>
    </submittedName>
</protein>
<feature type="domain" description="DUF4232" evidence="1">
    <location>
        <begin position="59"/>
        <end position="183"/>
    </location>
</feature>
<dbReference type="Proteomes" id="UP001589698">
    <property type="component" value="Unassembled WGS sequence"/>
</dbReference>
<dbReference type="RefSeq" id="WP_378519244.1">
    <property type="nucleotide sequence ID" value="NZ_CBCSDI010000004.1"/>
</dbReference>
<dbReference type="EMBL" id="JBHLXH010000001">
    <property type="protein sequence ID" value="MFC0223501.1"/>
    <property type="molecule type" value="Genomic_DNA"/>
</dbReference>
<name>A0ABV6E3F9_9ACTN</name>
<organism evidence="2 3">
    <name type="scientific">Nocardioides zeicaulis</name>
    <dbReference type="NCBI Taxonomy" id="1776857"/>
    <lineage>
        <taxon>Bacteria</taxon>
        <taxon>Bacillati</taxon>
        <taxon>Actinomycetota</taxon>
        <taxon>Actinomycetes</taxon>
        <taxon>Propionibacteriales</taxon>
        <taxon>Nocardioidaceae</taxon>
        <taxon>Nocardioides</taxon>
    </lineage>
</organism>
<keyword evidence="3" id="KW-1185">Reference proteome</keyword>
<evidence type="ECO:0000259" key="1">
    <source>
        <dbReference type="Pfam" id="PF14016"/>
    </source>
</evidence>
<reference evidence="2 3" key="1">
    <citation type="submission" date="2024-09" db="EMBL/GenBank/DDBJ databases">
        <authorList>
            <person name="Sun Q."/>
            <person name="Mori K."/>
        </authorList>
    </citation>
    <scope>NUCLEOTIDE SEQUENCE [LARGE SCALE GENOMIC DNA]</scope>
    <source>
        <strain evidence="2 3">CCM 8654</strain>
    </source>
</reference>
<dbReference type="InterPro" id="IPR025326">
    <property type="entry name" value="DUF4232"/>
</dbReference>
<sequence length="193" mass="20385">MVRSVWHRSLILLLGTCALVLVASLHLHPGTPPGRAAAATPLSAPGVAEAASRATTPECRSADLRADFRARDAAAGHRYGVVRLHNVSDRTCVVQGYGGLSYVGGGDGTQVGAAADREQATARRVVLAPGERALSLVTETVAQDYPRGRCRPAPVDGFRVYAPDTTRSFFVAHATTGCRNDAVHLLSHRPFHG</sequence>